<feature type="compositionally biased region" description="Polar residues" evidence="1">
    <location>
        <begin position="412"/>
        <end position="424"/>
    </location>
</feature>
<dbReference type="PANTHER" id="PTHR46276:SF1">
    <property type="entry name" value="E3 UBIQUITIN-PROTEIN LIGASE UBR5"/>
    <property type="match status" value="1"/>
</dbReference>
<feature type="region of interest" description="Disordered" evidence="1">
    <location>
        <begin position="1"/>
        <end position="493"/>
    </location>
</feature>
<keyword evidence="3" id="KW-1185">Reference proteome</keyword>
<dbReference type="EMBL" id="JBGFUD010012246">
    <property type="protein sequence ID" value="MFH4983429.1"/>
    <property type="molecule type" value="Genomic_DNA"/>
</dbReference>
<gene>
    <name evidence="2" type="ORF">AB6A40_010138</name>
</gene>
<reference evidence="2 3" key="1">
    <citation type="submission" date="2024-08" db="EMBL/GenBank/DDBJ databases">
        <title>Gnathostoma spinigerum genome.</title>
        <authorList>
            <person name="Gonzalez-Bertolin B."/>
            <person name="Monzon S."/>
            <person name="Zaballos A."/>
            <person name="Jimenez P."/>
            <person name="Dekumyoy P."/>
            <person name="Varona S."/>
            <person name="Cuesta I."/>
            <person name="Sumanam S."/>
            <person name="Adisakwattana P."/>
            <person name="Gasser R.B."/>
            <person name="Hernandez-Gonzalez A."/>
            <person name="Young N.D."/>
            <person name="Perteguer M.J."/>
        </authorList>
    </citation>
    <scope>NUCLEOTIDE SEQUENCE [LARGE SCALE GENOMIC DNA]</scope>
    <source>
        <strain evidence="2">AL3</strain>
        <tissue evidence="2">Liver</tissue>
    </source>
</reference>
<feature type="compositionally biased region" description="Polar residues" evidence="1">
    <location>
        <begin position="383"/>
        <end position="394"/>
    </location>
</feature>
<proteinExistence type="predicted"/>
<feature type="compositionally biased region" description="Acidic residues" evidence="1">
    <location>
        <begin position="178"/>
        <end position="197"/>
    </location>
</feature>
<feature type="compositionally biased region" description="Polar residues" evidence="1">
    <location>
        <begin position="468"/>
        <end position="481"/>
    </location>
</feature>
<feature type="compositionally biased region" description="Polar residues" evidence="1">
    <location>
        <begin position="328"/>
        <end position="340"/>
    </location>
</feature>
<dbReference type="PANTHER" id="PTHR46276">
    <property type="entry name" value="E3 UBIQUITIN-PROTEIN LIGASE UBR5"/>
    <property type="match status" value="1"/>
</dbReference>
<name>A0ABD6ETY0_9BILA</name>
<feature type="compositionally biased region" description="Basic and acidic residues" evidence="1">
    <location>
        <begin position="442"/>
        <end position="453"/>
    </location>
</feature>
<feature type="compositionally biased region" description="Acidic residues" evidence="1">
    <location>
        <begin position="110"/>
        <end position="134"/>
    </location>
</feature>
<evidence type="ECO:0000256" key="1">
    <source>
        <dbReference type="SAM" id="MobiDB-lite"/>
    </source>
</evidence>
<feature type="compositionally biased region" description="Basic and acidic residues" evidence="1">
    <location>
        <begin position="483"/>
        <end position="493"/>
    </location>
</feature>
<dbReference type="Proteomes" id="UP001608902">
    <property type="component" value="Unassembled WGS sequence"/>
</dbReference>
<evidence type="ECO:0000313" key="2">
    <source>
        <dbReference type="EMBL" id="MFH4983429.1"/>
    </source>
</evidence>
<comment type="caution">
    <text evidence="2">The sequence shown here is derived from an EMBL/GenBank/DDBJ whole genome shotgun (WGS) entry which is preliminary data.</text>
</comment>
<protein>
    <submittedName>
        <fullName evidence="2">Uncharacterized protein</fullName>
    </submittedName>
</protein>
<feature type="compositionally biased region" description="Acidic residues" evidence="1">
    <location>
        <begin position="141"/>
        <end position="165"/>
    </location>
</feature>
<feature type="compositionally biased region" description="Polar residues" evidence="1">
    <location>
        <begin position="80"/>
        <end position="93"/>
    </location>
</feature>
<accession>A0ABD6ETY0</accession>
<feature type="compositionally biased region" description="Low complexity" evidence="1">
    <location>
        <begin position="303"/>
        <end position="312"/>
    </location>
</feature>
<feature type="compositionally biased region" description="Basic and acidic residues" evidence="1">
    <location>
        <begin position="317"/>
        <end position="326"/>
    </location>
</feature>
<evidence type="ECO:0000313" key="3">
    <source>
        <dbReference type="Proteomes" id="UP001608902"/>
    </source>
</evidence>
<sequence length="608" mass="66937">MIERYLNGEVDLSSLSRRVDELTTRGGVRRKRRGSRRDTDAGGDEESQNNAGTLSHLISVTESDNDSDSDSDGEGHSSRPTRSQGSIVENSGNGDDDRRPKRYIRMVGSFDEDDELFNFSNDENDDGDEDDESLDSVSTPPDDEEESQENMDGNLDEEEEDEAGDSEAVVEFTVRAEEAEDDEEVNVDEEDGYDDEERSERGEGSSAAVEGSRVRDEDEENVEDEERGRDRSDGSDGPIDGTRRNNSRRRIQQQSDDDSGRRRAAGDQLTSNVRSEEVEQISAEMNEANTLRVNHARLGSVGGAVSSTSGHVPDQSHQARENDHSGRQLATTSHQDQSRQTGGGTTSSSAEAMDSQESVVASADQSSSIISASERGGNDGVSRRTSARQNVNDTESPASPPPEYESSRSARTSGVTSGRNNTVPLTWAVRRITSASPRRERHGNGDNNERDQDNENSGATLCDDNETFGENSATNRDGLSSRNRKEDITGDDGAKWTVNKTTQQLAMSFSMIIRLIADLMPMIVDHHEYARSSYSHIPKMLELNDSVVVAIRRLIEERLSVVWKWMEIVMDRTEAQLRFGNAVVASPAGAYLTSMEKKGKKDGDKESK</sequence>
<organism evidence="2 3">
    <name type="scientific">Gnathostoma spinigerum</name>
    <dbReference type="NCBI Taxonomy" id="75299"/>
    <lineage>
        <taxon>Eukaryota</taxon>
        <taxon>Metazoa</taxon>
        <taxon>Ecdysozoa</taxon>
        <taxon>Nematoda</taxon>
        <taxon>Chromadorea</taxon>
        <taxon>Rhabditida</taxon>
        <taxon>Spirurina</taxon>
        <taxon>Gnathostomatomorpha</taxon>
        <taxon>Gnathostomatoidea</taxon>
        <taxon>Gnathostomatidae</taxon>
        <taxon>Gnathostoma</taxon>
    </lineage>
</organism>
<feature type="compositionally biased region" description="Polar residues" evidence="1">
    <location>
        <begin position="48"/>
        <end position="61"/>
    </location>
</feature>
<dbReference type="AlphaFoldDB" id="A0ABD6ETY0"/>
<feature type="compositionally biased region" description="Low complexity" evidence="1">
    <location>
        <begin position="355"/>
        <end position="374"/>
    </location>
</feature>
<feature type="compositionally biased region" description="Acidic residues" evidence="1">
    <location>
        <begin position="63"/>
        <end position="72"/>
    </location>
</feature>